<accession>A0A8J2J5G7</accession>
<name>A0A8J2J5G7_9HEXA</name>
<organism evidence="2 3">
    <name type="scientific">Allacma fusca</name>
    <dbReference type="NCBI Taxonomy" id="39272"/>
    <lineage>
        <taxon>Eukaryota</taxon>
        <taxon>Metazoa</taxon>
        <taxon>Ecdysozoa</taxon>
        <taxon>Arthropoda</taxon>
        <taxon>Hexapoda</taxon>
        <taxon>Collembola</taxon>
        <taxon>Symphypleona</taxon>
        <taxon>Sminthuridae</taxon>
        <taxon>Allacma</taxon>
    </lineage>
</organism>
<proteinExistence type="predicted"/>
<dbReference type="PANTHER" id="PTHR47611:SF1">
    <property type="entry name" value="CCHC-TYPE DOMAIN-CONTAINING PROTEIN"/>
    <property type="match status" value="1"/>
</dbReference>
<evidence type="ECO:0000259" key="1">
    <source>
        <dbReference type="Pfam" id="PF05699"/>
    </source>
</evidence>
<sequence length="85" mass="9607">DILALQMKRAKPSNVDEFGKYLRLPTVSTLPENSVLLWWKKHEDDFPLLASMARDFLAVSGTGVPIERAFSFASDLIQPKQMSIE</sequence>
<reference evidence="2" key="1">
    <citation type="submission" date="2021-06" db="EMBL/GenBank/DDBJ databases">
        <authorList>
            <person name="Hodson N. C."/>
            <person name="Mongue J. A."/>
            <person name="Jaron S. K."/>
        </authorList>
    </citation>
    <scope>NUCLEOTIDE SEQUENCE</scope>
</reference>
<dbReference type="PANTHER" id="PTHR47611">
    <property type="entry name" value="HAT DIMERISATION DOMAIN, C-TERMINAL"/>
    <property type="match status" value="1"/>
</dbReference>
<dbReference type="Pfam" id="PF05699">
    <property type="entry name" value="Dimer_Tnp_hAT"/>
    <property type="match status" value="1"/>
</dbReference>
<dbReference type="Proteomes" id="UP000708208">
    <property type="component" value="Unassembled WGS sequence"/>
</dbReference>
<keyword evidence="3" id="KW-1185">Reference proteome</keyword>
<gene>
    <name evidence="2" type="ORF">AFUS01_LOCUS3421</name>
</gene>
<feature type="non-terminal residue" evidence="2">
    <location>
        <position position="85"/>
    </location>
</feature>
<dbReference type="OrthoDB" id="117690at2759"/>
<comment type="caution">
    <text evidence="2">The sequence shown here is derived from an EMBL/GenBank/DDBJ whole genome shotgun (WGS) entry which is preliminary data.</text>
</comment>
<dbReference type="GO" id="GO:0046983">
    <property type="term" value="F:protein dimerization activity"/>
    <property type="evidence" value="ECO:0007669"/>
    <property type="project" value="InterPro"/>
</dbReference>
<feature type="non-terminal residue" evidence="2">
    <location>
        <position position="1"/>
    </location>
</feature>
<dbReference type="InterPro" id="IPR008906">
    <property type="entry name" value="HATC_C_dom"/>
</dbReference>
<evidence type="ECO:0000313" key="3">
    <source>
        <dbReference type="Proteomes" id="UP000708208"/>
    </source>
</evidence>
<dbReference type="EMBL" id="CAJVCH010020600">
    <property type="protein sequence ID" value="CAG7689775.1"/>
    <property type="molecule type" value="Genomic_DNA"/>
</dbReference>
<feature type="domain" description="HAT C-terminal dimerisation" evidence="1">
    <location>
        <begin position="20"/>
        <end position="85"/>
    </location>
</feature>
<evidence type="ECO:0000313" key="2">
    <source>
        <dbReference type="EMBL" id="CAG7689775.1"/>
    </source>
</evidence>
<protein>
    <recommendedName>
        <fullName evidence="1">HAT C-terminal dimerisation domain-containing protein</fullName>
    </recommendedName>
</protein>
<dbReference type="AlphaFoldDB" id="A0A8J2J5G7"/>